<evidence type="ECO:0000313" key="2">
    <source>
        <dbReference type="Proteomes" id="UP001358586"/>
    </source>
</evidence>
<keyword evidence="2" id="KW-1185">Reference proteome</keyword>
<dbReference type="Proteomes" id="UP001358586">
    <property type="component" value="Chromosome 7"/>
</dbReference>
<comment type="caution">
    <text evidence="1">The sequence shown here is derived from an EMBL/GenBank/DDBJ whole genome shotgun (WGS) entry which is preliminary data.</text>
</comment>
<sequence length="117" mass="13413">MQAEVMTPMEEVVHDAPNTDHENHCIFINHFELDDNSQQEFGNGGHEKTLNRVEGIFDPINIEIDVAIEALTHLLLLKLALLGHELFFYETHFFLHLNYVALEGKKFVAVEMPDLAK</sequence>
<reference evidence="1 2" key="1">
    <citation type="submission" date="2023-03" db="EMBL/GenBank/DDBJ databases">
        <title>WGS of Gossypium arboreum.</title>
        <authorList>
            <person name="Yu D."/>
        </authorList>
    </citation>
    <scope>NUCLEOTIDE SEQUENCE [LARGE SCALE GENOMIC DNA]</scope>
    <source>
        <tissue evidence="1">Leaf</tissue>
    </source>
</reference>
<dbReference type="EMBL" id="JARKNE010000007">
    <property type="protein sequence ID" value="KAK5819531.1"/>
    <property type="molecule type" value="Genomic_DNA"/>
</dbReference>
<accession>A0ABR0PE00</accession>
<proteinExistence type="predicted"/>
<gene>
    <name evidence="1" type="ORF">PVK06_024538</name>
</gene>
<organism evidence="1 2">
    <name type="scientific">Gossypium arboreum</name>
    <name type="common">Tree cotton</name>
    <name type="synonym">Gossypium nanking</name>
    <dbReference type="NCBI Taxonomy" id="29729"/>
    <lineage>
        <taxon>Eukaryota</taxon>
        <taxon>Viridiplantae</taxon>
        <taxon>Streptophyta</taxon>
        <taxon>Embryophyta</taxon>
        <taxon>Tracheophyta</taxon>
        <taxon>Spermatophyta</taxon>
        <taxon>Magnoliopsida</taxon>
        <taxon>eudicotyledons</taxon>
        <taxon>Gunneridae</taxon>
        <taxon>Pentapetalae</taxon>
        <taxon>rosids</taxon>
        <taxon>malvids</taxon>
        <taxon>Malvales</taxon>
        <taxon>Malvaceae</taxon>
        <taxon>Malvoideae</taxon>
        <taxon>Gossypium</taxon>
    </lineage>
</organism>
<evidence type="ECO:0000313" key="1">
    <source>
        <dbReference type="EMBL" id="KAK5819531.1"/>
    </source>
</evidence>
<name>A0ABR0PE00_GOSAR</name>
<protein>
    <submittedName>
        <fullName evidence="1">Uncharacterized protein</fullName>
    </submittedName>
</protein>